<reference evidence="1" key="1">
    <citation type="submission" date="2019-08" db="EMBL/GenBank/DDBJ databases">
        <authorList>
            <person name="Kucharzyk K."/>
            <person name="Murdoch R.W."/>
            <person name="Higgins S."/>
            <person name="Loffler F."/>
        </authorList>
    </citation>
    <scope>NUCLEOTIDE SEQUENCE</scope>
</reference>
<accession>A0A645FGN0</accession>
<dbReference type="EMBL" id="VSSQ01060030">
    <property type="protein sequence ID" value="MPN13531.1"/>
    <property type="molecule type" value="Genomic_DNA"/>
</dbReference>
<protein>
    <submittedName>
        <fullName evidence="1">Uncharacterized protein</fullName>
    </submittedName>
</protein>
<proteinExistence type="predicted"/>
<organism evidence="1">
    <name type="scientific">bioreactor metagenome</name>
    <dbReference type="NCBI Taxonomy" id="1076179"/>
    <lineage>
        <taxon>unclassified sequences</taxon>
        <taxon>metagenomes</taxon>
        <taxon>ecological metagenomes</taxon>
    </lineage>
</organism>
<comment type="caution">
    <text evidence="1">The sequence shown here is derived from an EMBL/GenBank/DDBJ whole genome shotgun (WGS) entry which is preliminary data.</text>
</comment>
<dbReference type="AlphaFoldDB" id="A0A645FGN0"/>
<sequence length="79" mass="9127">MHKCLFIKEFFVKIHAEDRNHFLCLDIPDRHKHACPGAEPVSQRFGDFDFSLGKGLITDPVGIFIFIPRRQKITGFRLG</sequence>
<name>A0A645FGN0_9ZZZZ</name>
<evidence type="ECO:0000313" key="1">
    <source>
        <dbReference type="EMBL" id="MPN13531.1"/>
    </source>
</evidence>
<gene>
    <name evidence="1" type="ORF">SDC9_160852</name>
</gene>